<dbReference type="PROSITE" id="PS50035">
    <property type="entry name" value="PLD"/>
    <property type="match status" value="2"/>
</dbReference>
<dbReference type="GO" id="GO:0030572">
    <property type="term" value="F:phosphatidyltransferase activity"/>
    <property type="evidence" value="ECO:0007669"/>
    <property type="project" value="UniProtKB-ARBA"/>
</dbReference>
<name>A0A2S9PZI2_9ACTN</name>
<keyword evidence="3" id="KW-1185">Reference proteome</keyword>
<dbReference type="Proteomes" id="UP000239322">
    <property type="component" value="Unassembled WGS sequence"/>
</dbReference>
<dbReference type="InterPro" id="IPR025202">
    <property type="entry name" value="PLD-like_dom"/>
</dbReference>
<feature type="domain" description="PLD phosphodiesterase" evidence="1">
    <location>
        <begin position="174"/>
        <end position="196"/>
    </location>
</feature>
<dbReference type="AlphaFoldDB" id="A0A2S9PZI2"/>
<dbReference type="Gene3D" id="3.30.870.10">
    <property type="entry name" value="Endonuclease Chain A"/>
    <property type="match status" value="2"/>
</dbReference>
<dbReference type="Pfam" id="PF13091">
    <property type="entry name" value="PLDc_2"/>
    <property type="match status" value="1"/>
</dbReference>
<sequence length="518" mass="55243">MVFTTTGLPASQAAEGPTPHLDAVERTLREVSPGLEGPVWQRSDGNSLDGLAEGGADWLLQTPGCWGDAGCADRSGTKNLLSKMTADVSRAERTVDISTLAPFPDGAFQDAIVAGLKEAARTHHVKVRILIGSVPVLSRKEKPDAYRDELIRKLGSAAGNVTLNVAAATTSRTSLSWNHSKLLLVDGRSVISGGINDWSGAYVDTAHPVTDVDLALSGPAAASAGQYLDTLWGFACKHIGPASHTWFAGSNGAACMPDLERESNPEPSAPTGNVPVIAVGGLGVGIRKNDPKSTYKPEFPDTPADLTCKKLKLPDNTNARRDYETVNPEENALRSLVASATHDVVISQQDMSGPCPPLPRYDVRLYDTLAAKLVEGVKVRLVVSDPANKGSGSDGGYSNITSLKEISDSLRGRIDKITGDAAKSEQVMRRNLQLASFRAAAEATWADGTPYALHHKLVAVDDAAFYIGSKNAYPAWLQDYGHIVEDKQAAAQLKKRLLDPEWTYSKATATYDYERAGG</sequence>
<dbReference type="GO" id="GO:0032049">
    <property type="term" value="P:cardiolipin biosynthetic process"/>
    <property type="evidence" value="ECO:0007669"/>
    <property type="project" value="UniProtKB-ARBA"/>
</dbReference>
<dbReference type="SMART" id="SM00155">
    <property type="entry name" value="PLDc"/>
    <property type="match status" value="2"/>
</dbReference>
<evidence type="ECO:0000313" key="2">
    <source>
        <dbReference type="EMBL" id="PRH79836.1"/>
    </source>
</evidence>
<dbReference type="OrthoDB" id="7374490at2"/>
<protein>
    <submittedName>
        <fullName evidence="2">Phospholipase</fullName>
    </submittedName>
</protein>
<organism evidence="2 3">
    <name type="scientific">Streptomyces solincola</name>
    <dbReference type="NCBI Taxonomy" id="2100817"/>
    <lineage>
        <taxon>Bacteria</taxon>
        <taxon>Bacillati</taxon>
        <taxon>Actinomycetota</taxon>
        <taxon>Actinomycetes</taxon>
        <taxon>Kitasatosporales</taxon>
        <taxon>Streptomycetaceae</taxon>
        <taxon>Streptomyces</taxon>
    </lineage>
</organism>
<dbReference type="PANTHER" id="PTHR21248">
    <property type="entry name" value="CARDIOLIPIN SYNTHASE"/>
    <property type="match status" value="1"/>
</dbReference>
<evidence type="ECO:0000313" key="3">
    <source>
        <dbReference type="Proteomes" id="UP000239322"/>
    </source>
</evidence>
<comment type="caution">
    <text evidence="2">The sequence shown here is derived from an EMBL/GenBank/DDBJ whole genome shotgun (WGS) entry which is preliminary data.</text>
</comment>
<dbReference type="PANTHER" id="PTHR21248:SF22">
    <property type="entry name" value="PHOSPHOLIPASE D"/>
    <property type="match status" value="1"/>
</dbReference>
<evidence type="ECO:0000259" key="1">
    <source>
        <dbReference type="PROSITE" id="PS50035"/>
    </source>
</evidence>
<dbReference type="InterPro" id="IPR001736">
    <property type="entry name" value="PLipase_D/transphosphatidylase"/>
</dbReference>
<dbReference type="EMBL" id="PVLV01000097">
    <property type="protein sequence ID" value="PRH79836.1"/>
    <property type="molecule type" value="Genomic_DNA"/>
</dbReference>
<dbReference type="SUPFAM" id="SSF56024">
    <property type="entry name" value="Phospholipase D/nuclease"/>
    <property type="match status" value="2"/>
</dbReference>
<proteinExistence type="predicted"/>
<accession>A0A2S9PZI2</accession>
<gene>
    <name evidence="2" type="ORF">C6N75_07490</name>
</gene>
<dbReference type="CDD" id="cd09108">
    <property type="entry name" value="PLDc_PMFPLD_like_1"/>
    <property type="match status" value="1"/>
</dbReference>
<feature type="domain" description="PLD phosphodiesterase" evidence="1">
    <location>
        <begin position="449"/>
        <end position="476"/>
    </location>
</feature>
<reference evidence="2 3" key="1">
    <citation type="submission" date="2018-03" db="EMBL/GenBank/DDBJ databases">
        <title>Novel Streptomyces sp. from soil.</title>
        <authorList>
            <person name="Tan G.Y.A."/>
            <person name="Lee Z.Y."/>
        </authorList>
    </citation>
    <scope>NUCLEOTIDE SEQUENCE [LARGE SCALE GENOMIC DNA]</scope>
    <source>
        <strain evidence="2 3">ST5x</strain>
    </source>
</reference>